<sequence>MNNDYTPPPLYDDYPFYHYKGRIGRIRYLAYSMILNILLSLLFAVPMGVLFAMIDAVNPDAMFGILLMFWLPMMLIGLYTTFAPTIRRLHDLGKTGWMSLLLLVPLANLILLLYLLFAKGEPLPNQYGNPAKPAGMVLKVFVVVMLVLQLIWAIVFFVFFDALTQSAQMGQFV</sequence>
<dbReference type="RefSeq" id="WP_078253760.1">
    <property type="nucleotide sequence ID" value="NZ_MUYU01000009.1"/>
</dbReference>
<dbReference type="Pfam" id="PF05656">
    <property type="entry name" value="DUF805"/>
    <property type="match status" value="1"/>
</dbReference>
<protein>
    <recommendedName>
        <fullName evidence="4">DUF805 domain-containing protein</fullName>
    </recommendedName>
</protein>
<proteinExistence type="predicted"/>
<dbReference type="PANTHER" id="PTHR34980">
    <property type="entry name" value="INNER MEMBRANE PROTEIN-RELATED-RELATED"/>
    <property type="match status" value="1"/>
</dbReference>
<reference evidence="2 3" key="1">
    <citation type="submission" date="2017-02" db="EMBL/GenBank/DDBJ databases">
        <title>Draft genome sequence of Moraxella pluranimalium CCUG 54913T type strain.</title>
        <authorList>
            <person name="Salva-Serra F."/>
            <person name="Engstrom-Jakobsson H."/>
            <person name="Thorell K."/>
            <person name="Jaen-Luchoro D."/>
            <person name="Gonzales-Siles L."/>
            <person name="Karlsson R."/>
            <person name="Yazdan S."/>
            <person name="Boulund F."/>
            <person name="Johnning A."/>
            <person name="Engstrand L."/>
            <person name="Kristiansson E."/>
            <person name="Moore E."/>
        </authorList>
    </citation>
    <scope>NUCLEOTIDE SEQUENCE [LARGE SCALE GENOMIC DNA]</scope>
    <source>
        <strain evidence="2 3">CCUG 54913</strain>
    </source>
</reference>
<feature type="transmembrane region" description="Helical" evidence="1">
    <location>
        <begin position="137"/>
        <end position="160"/>
    </location>
</feature>
<dbReference type="STRING" id="470453.B0680_03965"/>
<accession>A0A1T0CQI1</accession>
<dbReference type="PANTHER" id="PTHR34980:SF3">
    <property type="entry name" value="BLR8105 PROTEIN"/>
    <property type="match status" value="1"/>
</dbReference>
<keyword evidence="1" id="KW-0812">Transmembrane</keyword>
<organism evidence="2 3">
    <name type="scientific">Moraxella pluranimalium</name>
    <dbReference type="NCBI Taxonomy" id="470453"/>
    <lineage>
        <taxon>Bacteria</taxon>
        <taxon>Pseudomonadati</taxon>
        <taxon>Pseudomonadota</taxon>
        <taxon>Gammaproteobacteria</taxon>
        <taxon>Moraxellales</taxon>
        <taxon>Moraxellaceae</taxon>
        <taxon>Moraxella</taxon>
    </lineage>
</organism>
<keyword evidence="3" id="KW-1185">Reference proteome</keyword>
<keyword evidence="1" id="KW-1133">Transmembrane helix</keyword>
<dbReference type="AlphaFoldDB" id="A0A1T0CQI1"/>
<feature type="transmembrane region" description="Helical" evidence="1">
    <location>
        <begin position="61"/>
        <end position="83"/>
    </location>
</feature>
<feature type="transmembrane region" description="Helical" evidence="1">
    <location>
        <begin position="95"/>
        <end position="117"/>
    </location>
</feature>
<keyword evidence="1" id="KW-0472">Membrane</keyword>
<evidence type="ECO:0000313" key="3">
    <source>
        <dbReference type="Proteomes" id="UP000189800"/>
    </source>
</evidence>
<comment type="caution">
    <text evidence="2">The sequence shown here is derived from an EMBL/GenBank/DDBJ whole genome shotgun (WGS) entry which is preliminary data.</text>
</comment>
<evidence type="ECO:0000313" key="2">
    <source>
        <dbReference type="EMBL" id="OOS24593.1"/>
    </source>
</evidence>
<dbReference type="EMBL" id="MUYU01000009">
    <property type="protein sequence ID" value="OOS24593.1"/>
    <property type="molecule type" value="Genomic_DNA"/>
</dbReference>
<dbReference type="InterPro" id="IPR008523">
    <property type="entry name" value="DUF805"/>
</dbReference>
<feature type="transmembrane region" description="Helical" evidence="1">
    <location>
        <begin position="28"/>
        <end position="49"/>
    </location>
</feature>
<name>A0A1T0CQI1_9GAMM</name>
<dbReference type="GO" id="GO:0005886">
    <property type="term" value="C:plasma membrane"/>
    <property type="evidence" value="ECO:0007669"/>
    <property type="project" value="TreeGrafter"/>
</dbReference>
<dbReference type="Proteomes" id="UP000189800">
    <property type="component" value="Unassembled WGS sequence"/>
</dbReference>
<gene>
    <name evidence="2" type="ORF">B0680_03965</name>
</gene>
<evidence type="ECO:0000256" key="1">
    <source>
        <dbReference type="SAM" id="Phobius"/>
    </source>
</evidence>
<evidence type="ECO:0008006" key="4">
    <source>
        <dbReference type="Google" id="ProtNLM"/>
    </source>
</evidence>
<dbReference type="OrthoDB" id="9812349at2"/>